<organism evidence="1 2">
    <name type="scientific">Henosepilachna vigintioctopunctata</name>
    <dbReference type="NCBI Taxonomy" id="420089"/>
    <lineage>
        <taxon>Eukaryota</taxon>
        <taxon>Metazoa</taxon>
        <taxon>Ecdysozoa</taxon>
        <taxon>Arthropoda</taxon>
        <taxon>Hexapoda</taxon>
        <taxon>Insecta</taxon>
        <taxon>Pterygota</taxon>
        <taxon>Neoptera</taxon>
        <taxon>Endopterygota</taxon>
        <taxon>Coleoptera</taxon>
        <taxon>Polyphaga</taxon>
        <taxon>Cucujiformia</taxon>
        <taxon>Coccinelloidea</taxon>
        <taxon>Coccinellidae</taxon>
        <taxon>Epilachninae</taxon>
        <taxon>Epilachnini</taxon>
        <taxon>Henosepilachna</taxon>
    </lineage>
</organism>
<dbReference type="AlphaFoldDB" id="A0AAW1UT19"/>
<dbReference type="Proteomes" id="UP001431783">
    <property type="component" value="Unassembled WGS sequence"/>
</dbReference>
<comment type="caution">
    <text evidence="1">The sequence shown here is derived from an EMBL/GenBank/DDBJ whole genome shotgun (WGS) entry which is preliminary data.</text>
</comment>
<accession>A0AAW1UT19</accession>
<sequence>MGESRRKGKKQRKADDLDDLKQELDIDYHKISPEELYQRFQTHPENVSRVFILNRTTTILFPISKKFVL</sequence>
<evidence type="ECO:0000313" key="2">
    <source>
        <dbReference type="Proteomes" id="UP001431783"/>
    </source>
</evidence>
<keyword evidence="2" id="KW-1185">Reference proteome</keyword>
<gene>
    <name evidence="1" type="ORF">WA026_017596</name>
</gene>
<reference evidence="1 2" key="1">
    <citation type="submission" date="2023-03" db="EMBL/GenBank/DDBJ databases">
        <title>Genome insight into feeding habits of ladybird beetles.</title>
        <authorList>
            <person name="Li H.-S."/>
            <person name="Huang Y.-H."/>
            <person name="Pang H."/>
        </authorList>
    </citation>
    <scope>NUCLEOTIDE SEQUENCE [LARGE SCALE GENOMIC DNA]</scope>
    <source>
        <strain evidence="1">SYSU_2023b</strain>
        <tissue evidence="1">Whole body</tissue>
    </source>
</reference>
<dbReference type="EMBL" id="JARQZJ010000101">
    <property type="protein sequence ID" value="KAK9886676.1"/>
    <property type="molecule type" value="Genomic_DNA"/>
</dbReference>
<proteinExistence type="predicted"/>
<protein>
    <submittedName>
        <fullName evidence="1">Uncharacterized protein</fullName>
    </submittedName>
</protein>
<name>A0AAW1UT19_9CUCU</name>
<evidence type="ECO:0000313" key="1">
    <source>
        <dbReference type="EMBL" id="KAK9886676.1"/>
    </source>
</evidence>